<comment type="caution">
    <text evidence="1">The sequence shown here is derived from an EMBL/GenBank/DDBJ whole genome shotgun (WGS) entry which is preliminary data.</text>
</comment>
<accession>A0A4Q4M385</accession>
<proteinExistence type="predicted"/>
<evidence type="ECO:0000313" key="2">
    <source>
        <dbReference type="Proteomes" id="UP000292402"/>
    </source>
</evidence>
<dbReference type="Gene3D" id="1.10.510.10">
    <property type="entry name" value="Transferase(Phosphotransferase) domain 1"/>
    <property type="match status" value="1"/>
</dbReference>
<dbReference type="InterPro" id="IPR011009">
    <property type="entry name" value="Kinase-like_dom_sf"/>
</dbReference>
<sequence>MTLPSNVPKSAIDKYVPIKLISESPNGLIIAVIPNNLVKPTPSSLLALRIPRSREEREALLRQIESLLNIKTRRVTRVIDYDPRGNWYVTSFCHGRDLQHLKENFFQDGFPPFLICKIFDEVMAAQGTELGPKGICHTDLEGSNIILTPTEKEEFPIVRIVHLNGIVIWDEQAVVKQMIRLLRYLTNSASRIPEKYRMNKKGDKLEYVIKDEDTNSLRIGDDFYSFIANYDLEGNTSWEDLKSRWMNEATALMKELYDSERLLDVMEIIIEPKFTDDEFREAVEDGGMDIIDDRDL</sequence>
<organism evidence="1 2">
    <name type="scientific">Alternaria tenuissima</name>
    <dbReference type="NCBI Taxonomy" id="119927"/>
    <lineage>
        <taxon>Eukaryota</taxon>
        <taxon>Fungi</taxon>
        <taxon>Dikarya</taxon>
        <taxon>Ascomycota</taxon>
        <taxon>Pezizomycotina</taxon>
        <taxon>Dothideomycetes</taxon>
        <taxon>Pleosporomycetidae</taxon>
        <taxon>Pleosporales</taxon>
        <taxon>Pleosporineae</taxon>
        <taxon>Pleosporaceae</taxon>
        <taxon>Alternaria</taxon>
        <taxon>Alternaria sect. Alternaria</taxon>
        <taxon>Alternaria alternata complex</taxon>
    </lineage>
</organism>
<reference evidence="2" key="1">
    <citation type="journal article" date="2019" name="bioRxiv">
        <title>Genomics, evolutionary history and diagnostics of the Alternaria alternata species group including apple and Asian pear pathotypes.</title>
        <authorList>
            <person name="Armitage A.D."/>
            <person name="Cockerton H.M."/>
            <person name="Sreenivasaprasad S."/>
            <person name="Woodhall J.W."/>
            <person name="Lane C.R."/>
            <person name="Harrison R.J."/>
            <person name="Clarkson J.P."/>
        </authorList>
    </citation>
    <scope>NUCLEOTIDE SEQUENCE [LARGE SCALE GENOMIC DNA]</scope>
    <source>
        <strain evidence="2">FERA 1082</strain>
    </source>
</reference>
<dbReference type="AlphaFoldDB" id="A0A4Q4M385"/>
<gene>
    <name evidence="1" type="ORF">AA0114_g11803</name>
</gene>
<evidence type="ECO:0008006" key="3">
    <source>
        <dbReference type="Google" id="ProtNLM"/>
    </source>
</evidence>
<dbReference type="SUPFAM" id="SSF56112">
    <property type="entry name" value="Protein kinase-like (PK-like)"/>
    <property type="match status" value="1"/>
</dbReference>
<protein>
    <recommendedName>
        <fullName evidence="3">Protein kinase domain-containing protein</fullName>
    </recommendedName>
</protein>
<name>A0A4Q4M385_9PLEO</name>
<dbReference type="Proteomes" id="UP000292402">
    <property type="component" value="Unassembled WGS sequence"/>
</dbReference>
<dbReference type="EMBL" id="PDXA01000066">
    <property type="protein sequence ID" value="RYN35019.1"/>
    <property type="molecule type" value="Genomic_DNA"/>
</dbReference>
<evidence type="ECO:0000313" key="1">
    <source>
        <dbReference type="EMBL" id="RYN35019.1"/>
    </source>
</evidence>